<dbReference type="SUPFAM" id="SSF53474">
    <property type="entry name" value="alpha/beta-Hydrolases"/>
    <property type="match status" value="1"/>
</dbReference>
<dbReference type="GO" id="GO:0070012">
    <property type="term" value="F:oligopeptidase activity"/>
    <property type="evidence" value="ECO:0007669"/>
    <property type="project" value="TreeGrafter"/>
</dbReference>
<feature type="signal peptide" evidence="8">
    <location>
        <begin position="1"/>
        <end position="20"/>
    </location>
</feature>
<evidence type="ECO:0000256" key="1">
    <source>
        <dbReference type="ARBA" id="ARBA00001070"/>
    </source>
</evidence>
<comment type="similarity">
    <text evidence="2 7">Belongs to the peptidase S9A family.</text>
</comment>
<feature type="domain" description="Peptidase S9 prolyl oligopeptidase catalytic" evidence="9">
    <location>
        <begin position="547"/>
        <end position="732"/>
    </location>
</feature>
<dbReference type="PRINTS" id="PR00862">
    <property type="entry name" value="PROLIGOPTASE"/>
</dbReference>
<sequence length="757" mass="85857">MRFIVPFLAFALILESVILAVHPKGRKSLPTSLPAYPKVHRVDKTWSYRSAKAKGNVTYSDPYFWLEGSKNDKDIKKFIADQTNTTETYIQGWKGKNTTVQALKDANYYDKYGPRWNRWDRLVYCFDSEFQAARKENFKNPPGKQFLNETLLSADGSASVLYVNASPDGKVFCYLVITAGDVGTWYFRNFDSPLVHAKTFPDGGEGRLKDTLTVSADQLFWTPDSKAIFSPKTVETDEGTNPTLGYKMRYHVWGTEESKDIIIFDFKKAGDLGEYSFCYTYFSPDGKWLIISLFLDSEYNMMTYATRLTGQKISENMKWISLSPSYNFSMFAGGVIDDTYYFLTNKDSKNRKIAKVHLDWSKARNVHNFTELQDQPEVFDVIAERKDALINFDGFRITNRDKGLVNYIENGQNTLYSYELKTGELIQRLLQNEQLSYTDDRGDQNSNIMIMSFDSWNSPIKIFEFKWMNGQLDTSTVLTGHIKGSSPDDFTIEEFYATSKDGAKIPYFLTYRKNIRRTGSNPTLVNVYGSYGDVYSLYYRPDYFDFIRSYDGYMVWAGVRGGGDKGGSWHEAAQGLKKQKTFDDTIAILEDLVKRKITSPGNLILEGNSAGGLAVGAVANQAPEGLLGAAFLVRGICDVFQLELRSTIGMGNADEFGDVTTPEGFDSVFAWSPLQNINPKKQYPAILVTPGLFDEQTPPSGCFKFVAQMQYDHPKNKKPLLMYVNPTGAHLSVTITELSYQFCILEETLGIRRTKDE</sequence>
<dbReference type="EMBL" id="KZ819603">
    <property type="protein sequence ID" value="PWN34996.1"/>
    <property type="molecule type" value="Genomic_DNA"/>
</dbReference>
<accession>A0A316VBT7</accession>
<keyword evidence="8" id="KW-0732">Signal</keyword>
<gene>
    <name evidence="11" type="ORF">FA14DRAFT_171699</name>
</gene>
<dbReference type="Pfam" id="PF00326">
    <property type="entry name" value="Peptidase_S9"/>
    <property type="match status" value="1"/>
</dbReference>
<feature type="domain" description="Peptidase S9A N-terminal" evidence="10">
    <location>
        <begin position="56"/>
        <end position="473"/>
    </location>
</feature>
<evidence type="ECO:0000313" key="11">
    <source>
        <dbReference type="EMBL" id="PWN34996.1"/>
    </source>
</evidence>
<dbReference type="InterPro" id="IPR029058">
    <property type="entry name" value="AB_hydrolase_fold"/>
</dbReference>
<evidence type="ECO:0000256" key="7">
    <source>
        <dbReference type="RuleBase" id="RU368024"/>
    </source>
</evidence>
<dbReference type="GO" id="GO:0005829">
    <property type="term" value="C:cytosol"/>
    <property type="evidence" value="ECO:0007669"/>
    <property type="project" value="TreeGrafter"/>
</dbReference>
<dbReference type="GO" id="GO:0006508">
    <property type="term" value="P:proteolysis"/>
    <property type="evidence" value="ECO:0007669"/>
    <property type="project" value="UniProtKB-KW"/>
</dbReference>
<keyword evidence="5 7" id="KW-0378">Hydrolase</keyword>
<dbReference type="SUPFAM" id="SSF50993">
    <property type="entry name" value="Peptidase/esterase 'gauge' domain"/>
    <property type="match status" value="1"/>
</dbReference>
<dbReference type="GeneID" id="37022127"/>
<comment type="catalytic activity">
    <reaction evidence="1">
        <text>Hydrolysis of Pro-|-Xaa &gt;&gt; Ala-|-Xaa in oligopeptides.</text>
        <dbReference type="EC" id="3.4.21.26"/>
    </reaction>
</comment>
<feature type="chain" id="PRO_5016272354" description="Prolyl endopeptidase" evidence="8">
    <location>
        <begin position="21"/>
        <end position="757"/>
    </location>
</feature>
<protein>
    <recommendedName>
        <fullName evidence="7">Prolyl endopeptidase</fullName>
        <ecNumber evidence="7">3.4.21.-</ecNumber>
    </recommendedName>
</protein>
<dbReference type="InterPro" id="IPR001375">
    <property type="entry name" value="Peptidase_S9_cat"/>
</dbReference>
<reference evidence="11 12" key="1">
    <citation type="journal article" date="2018" name="Mol. Biol. Evol.">
        <title>Broad Genomic Sampling Reveals a Smut Pathogenic Ancestry of the Fungal Clade Ustilaginomycotina.</title>
        <authorList>
            <person name="Kijpornyongpan T."/>
            <person name="Mondo S.J."/>
            <person name="Barry K."/>
            <person name="Sandor L."/>
            <person name="Lee J."/>
            <person name="Lipzen A."/>
            <person name="Pangilinan J."/>
            <person name="LaButti K."/>
            <person name="Hainaut M."/>
            <person name="Henrissat B."/>
            <person name="Grigoriev I.V."/>
            <person name="Spatafora J.W."/>
            <person name="Aime M.C."/>
        </authorList>
    </citation>
    <scope>NUCLEOTIDE SEQUENCE [LARGE SCALE GENOMIC DNA]</scope>
    <source>
        <strain evidence="11 12">MCA 3882</strain>
    </source>
</reference>
<dbReference type="AlphaFoldDB" id="A0A316VBT7"/>
<evidence type="ECO:0000256" key="6">
    <source>
        <dbReference type="ARBA" id="ARBA00022825"/>
    </source>
</evidence>
<dbReference type="Gene3D" id="3.40.50.1820">
    <property type="entry name" value="alpha/beta hydrolase"/>
    <property type="match status" value="1"/>
</dbReference>
<dbReference type="Gene3D" id="2.130.10.120">
    <property type="entry name" value="Prolyl oligopeptidase, N-terminal domain"/>
    <property type="match status" value="1"/>
</dbReference>
<dbReference type="EC" id="3.4.21.-" evidence="7"/>
<comment type="subunit">
    <text evidence="3">Monomer.</text>
</comment>
<dbReference type="Pfam" id="PF02897">
    <property type="entry name" value="Peptidase_S9_N"/>
    <property type="match status" value="1"/>
</dbReference>
<evidence type="ECO:0000256" key="5">
    <source>
        <dbReference type="ARBA" id="ARBA00022801"/>
    </source>
</evidence>
<dbReference type="InParanoid" id="A0A316VBT7"/>
<dbReference type="Proteomes" id="UP000245771">
    <property type="component" value="Unassembled WGS sequence"/>
</dbReference>
<keyword evidence="6 7" id="KW-0720">Serine protease</keyword>
<dbReference type="InterPro" id="IPR051167">
    <property type="entry name" value="Prolyl_oligopep/macrocyclase"/>
</dbReference>
<dbReference type="RefSeq" id="XP_025355298.1">
    <property type="nucleotide sequence ID" value="XM_025500346.1"/>
</dbReference>
<evidence type="ECO:0000256" key="4">
    <source>
        <dbReference type="ARBA" id="ARBA00022670"/>
    </source>
</evidence>
<dbReference type="InterPro" id="IPR002470">
    <property type="entry name" value="Peptidase_S9A"/>
</dbReference>
<name>A0A316VBT7_9BASI</name>
<proteinExistence type="inferred from homology"/>
<keyword evidence="4 7" id="KW-0645">Protease</keyword>
<dbReference type="PANTHER" id="PTHR42881:SF2">
    <property type="entry name" value="PROLYL ENDOPEPTIDASE"/>
    <property type="match status" value="1"/>
</dbReference>
<evidence type="ECO:0000259" key="10">
    <source>
        <dbReference type="Pfam" id="PF02897"/>
    </source>
</evidence>
<evidence type="ECO:0000256" key="3">
    <source>
        <dbReference type="ARBA" id="ARBA00011245"/>
    </source>
</evidence>
<keyword evidence="12" id="KW-1185">Reference proteome</keyword>
<dbReference type="InterPro" id="IPR023302">
    <property type="entry name" value="Pept_S9A_N"/>
</dbReference>
<dbReference type="PANTHER" id="PTHR42881">
    <property type="entry name" value="PROLYL ENDOPEPTIDASE"/>
    <property type="match status" value="1"/>
</dbReference>
<dbReference type="GO" id="GO:0004252">
    <property type="term" value="F:serine-type endopeptidase activity"/>
    <property type="evidence" value="ECO:0007669"/>
    <property type="project" value="UniProtKB-UniRule"/>
</dbReference>
<organism evidence="11 12">
    <name type="scientific">Meira miltonrushii</name>
    <dbReference type="NCBI Taxonomy" id="1280837"/>
    <lineage>
        <taxon>Eukaryota</taxon>
        <taxon>Fungi</taxon>
        <taxon>Dikarya</taxon>
        <taxon>Basidiomycota</taxon>
        <taxon>Ustilaginomycotina</taxon>
        <taxon>Exobasidiomycetes</taxon>
        <taxon>Exobasidiales</taxon>
        <taxon>Brachybasidiaceae</taxon>
        <taxon>Meira</taxon>
    </lineage>
</organism>
<evidence type="ECO:0000256" key="8">
    <source>
        <dbReference type="SAM" id="SignalP"/>
    </source>
</evidence>
<evidence type="ECO:0000313" key="12">
    <source>
        <dbReference type="Proteomes" id="UP000245771"/>
    </source>
</evidence>
<evidence type="ECO:0000259" key="9">
    <source>
        <dbReference type="Pfam" id="PF00326"/>
    </source>
</evidence>
<dbReference type="OrthoDB" id="248387at2759"/>
<evidence type="ECO:0000256" key="2">
    <source>
        <dbReference type="ARBA" id="ARBA00005228"/>
    </source>
</evidence>